<keyword evidence="5" id="KW-1185">Reference proteome</keyword>
<feature type="domain" description="SMODS and SLOG-associating 2TM effector" evidence="2">
    <location>
        <begin position="166"/>
        <end position="292"/>
    </location>
</feature>
<dbReference type="NCBIfam" id="NF033610">
    <property type="entry name" value="SLATT_3"/>
    <property type="match status" value="1"/>
</dbReference>
<dbReference type="Pfam" id="PF18184">
    <property type="entry name" value="SLATT_3"/>
    <property type="match status" value="1"/>
</dbReference>
<feature type="domain" description="SMODS and SLOG-associating 2TM effector" evidence="3">
    <location>
        <begin position="15"/>
        <end position="163"/>
    </location>
</feature>
<proteinExistence type="predicted"/>
<feature type="transmembrane region" description="Helical" evidence="1">
    <location>
        <begin position="58"/>
        <end position="75"/>
    </location>
</feature>
<name>A0ABP9DJ13_9ACTN</name>
<dbReference type="InterPro" id="IPR041116">
    <property type="entry name" value="SLATT_3"/>
</dbReference>
<dbReference type="NCBIfam" id="NF033634">
    <property type="entry name" value="SLATT_1"/>
    <property type="match status" value="1"/>
</dbReference>
<comment type="caution">
    <text evidence="4">The sequence shown here is derived from an EMBL/GenBank/DDBJ whole genome shotgun (WGS) entry which is preliminary data.</text>
</comment>
<accession>A0ABP9DJ13</accession>
<keyword evidence="1" id="KW-0472">Membrane</keyword>
<dbReference type="RefSeq" id="WP_345695989.1">
    <property type="nucleotide sequence ID" value="NZ_BAABIS010000001.1"/>
</dbReference>
<protein>
    <submittedName>
        <fullName evidence="4">DUF4231 domain-containing protein</fullName>
    </submittedName>
</protein>
<evidence type="ECO:0000256" key="1">
    <source>
        <dbReference type="SAM" id="Phobius"/>
    </source>
</evidence>
<evidence type="ECO:0000313" key="4">
    <source>
        <dbReference type="EMBL" id="GAA4840608.1"/>
    </source>
</evidence>
<dbReference type="EMBL" id="BAABIS010000001">
    <property type="protein sequence ID" value="GAA4840608.1"/>
    <property type="molecule type" value="Genomic_DNA"/>
</dbReference>
<reference evidence="5" key="1">
    <citation type="journal article" date="2019" name="Int. J. Syst. Evol. Microbiol.">
        <title>The Global Catalogue of Microorganisms (GCM) 10K type strain sequencing project: providing services to taxonomists for standard genome sequencing and annotation.</title>
        <authorList>
            <consortium name="The Broad Institute Genomics Platform"/>
            <consortium name="The Broad Institute Genome Sequencing Center for Infectious Disease"/>
            <person name="Wu L."/>
            <person name="Ma J."/>
        </authorList>
    </citation>
    <scope>NUCLEOTIDE SEQUENCE [LARGE SCALE GENOMIC DNA]</scope>
    <source>
        <strain evidence="5">JCM 13006</strain>
    </source>
</reference>
<organism evidence="4 5">
    <name type="scientific">Kitasatospora terrestris</name>
    <dbReference type="NCBI Taxonomy" id="258051"/>
    <lineage>
        <taxon>Bacteria</taxon>
        <taxon>Bacillati</taxon>
        <taxon>Actinomycetota</taxon>
        <taxon>Actinomycetes</taxon>
        <taxon>Kitasatosporales</taxon>
        <taxon>Streptomycetaceae</taxon>
        <taxon>Kitasatospora</taxon>
    </lineage>
</organism>
<feature type="transmembrane region" description="Helical" evidence="1">
    <location>
        <begin position="215"/>
        <end position="233"/>
    </location>
</feature>
<evidence type="ECO:0000259" key="2">
    <source>
        <dbReference type="Pfam" id="PF18181"/>
    </source>
</evidence>
<dbReference type="InterPro" id="IPR040884">
    <property type="entry name" value="SLATT_1"/>
</dbReference>
<sequence length="300" mass="33212">MVRENSPDDETRILPEQYWAADQVSLQGRQLAVRWYRWQLLLLVAAAVIGSVPWRGTPLLAAAAFLGAGWFWFRLRSANPQARWHEARAAAESFKTLAWKYAVRAHPFEGPADSAEAEERYLQHVAHIEHLLDQNPDTIPPGTQPGVSDGMRELRGAPLATRRARYLSARVDEQRVWYRARAEACESQSAYWSLVVGALTILGTAAAIADAATALPVPVFAAFAAAATAVIAWTQLQQLRPLATAYLLAASELLIISGRLSTLDLNSSDAEESWAKLSADAEESISREHTTWRARRAFVR</sequence>
<dbReference type="Pfam" id="PF18181">
    <property type="entry name" value="SLATT_1"/>
    <property type="match status" value="1"/>
</dbReference>
<keyword evidence="1" id="KW-1133">Transmembrane helix</keyword>
<feature type="transmembrane region" description="Helical" evidence="1">
    <location>
        <begin position="189"/>
        <end position="209"/>
    </location>
</feature>
<evidence type="ECO:0000313" key="5">
    <source>
        <dbReference type="Proteomes" id="UP001501752"/>
    </source>
</evidence>
<keyword evidence="1" id="KW-0812">Transmembrane</keyword>
<evidence type="ECO:0000259" key="3">
    <source>
        <dbReference type="Pfam" id="PF18184"/>
    </source>
</evidence>
<gene>
    <name evidence="4" type="ORF">GCM10023235_15230</name>
</gene>
<dbReference type="Proteomes" id="UP001501752">
    <property type="component" value="Unassembled WGS sequence"/>
</dbReference>